<dbReference type="EMBL" id="JAFHLR010000033">
    <property type="protein sequence ID" value="KAG5469240.1"/>
    <property type="molecule type" value="Genomic_DNA"/>
</dbReference>
<feature type="compositionally biased region" description="Pro residues" evidence="1">
    <location>
        <begin position="69"/>
        <end position="81"/>
    </location>
</feature>
<sequence>MASDPRSAATASSFAAVHKILIEYEALFRRDLTIDFYVTYPMRPATHLAPPPPLRQSELDATAASRPPMCKPPPAVTPSPSPCITRSKRVSKKAKAAARTRAASAGDWRSFRLVFPGALWPFVLRYHRQLLTRALRGDVEAALPSGETVKVCSLYAAEAEIEVILAVRESPGSQSRIPAVLSITSFAEAWEVYKAVGVFLSRGVPPIPPPLVVSPPPSFGSAACASTATTAAAVGKAATTLQAPIIPPLTPPPAPHQFKVNTTSVPTALLSNAGATAAALTMQRPLNMKVPLLFPAEGTDELKRLIDTVPSPLRRALRRDAMYAVPEAEVQVHSWAVHPAGLYVELFLRCADGSDAHVAFNAETAMDRCPFTETWDVIRAHTAGLASATVTMPVVVKRSASMTPAPQPMDRNLTTTTATAPRSDSLARSASPCIERAQRSWLLSANAVLNASEYANSKRHCGSATDTVYSLIAGKAVNSSVKPSPMSPNAGAVSASTVAATSHRTPAVVSSRGCVANTATTQTSPTVPPTKASARRIELTKISVLTQTDSVQSLLSAASSTPSVSGIGVPCASSVSAQTLLHPPLLRSAKESAALMMNVLDGPAQSFTASAEHSPKQLARSSMTIESTPAHPLGHEANSTKSMSETKTAQRTLSSLLPFRPLRPMPSHWSDHAAIVESERHASQLLLDAQLQSGHKLRSNMARRTLASVSSAASVGTVRSWKDNAKGISPVKRARAPAVMQVEKKVGESDSLGDGVKRKRSNVEMTKKETMSSLQLSLVALSVSQDFQEQVAAVGQERLTSCMPRDAGGQPSKLWREHSIMRAILDAEGGAAASEPHEPIVLSSRATDVKQTLKPPSGIKSTAPLMHVPPERRSTDEQQHGSLEANAYGIFVNSSANKTDRREAPSPAEGPAMAAESAVQKAESERTEETLVSSEKRGKRRVELAQCPQLKEPALEADVQNFFGLLTAAIEKVIVGCGEKLRSEVMTAPDAPLQPIRHEPQAEAIPTASTTSVFSTVIIEGSRPMPQRRSINAPSAPATPQHRALPSRSILDASAKTVNILQLELFSSPSASAASTPAKRADTPRAQSSASSQRDRLLADDRKEVAKAVGANDTSLLTSAKSEMQMTRVADDKSLPVDFPAPKAALPCRRNPPKPQRPLARLRLLSGHQLHEVAAAHAPLRVHFRRFFCSPGLTKESLAGKLEEARSLFLVETCAVLDAPPEVVEELQLSGNLTVDMTVRMPSSHVEKKWRSVLIEYDYPQLNELLRELAAAQTPQALHQVEVKRKPEAASHKNLFYSTTLVSAPDDGDATPLGIYVKGDFWPEVIDIHADVLRDALISDATAALCASEVLVDRVCMMSCATGARFTFVLRNFGANSLRAAQDVLQRCPFTAAWELYHRLRGALCHSINHQVTDTTCTLQLGGKAWGQVLNEHGGLLAETFVWEVLQCLRGSDDAAVTVSVSVTDVAAKPDGLTIAYDITRAADGADIDRRRVADVVKEYPFPQLWKVYDTFMLAQDPFKYTKNAHWIASRRLRNLSTAYNLAEELTERRYSHIGFALEMPLSPLEAHKAAIAPPDEAGNAALVSVGTTAEMMEAQKEYELKYLPAPAAVSEPSGSVVPLEAAAVHSARASLMEVAEATTRTKAETRNACSPPRLPSLHRSSLQERRPSEVEEEQLRRRRGRHNHGNERSKQKRHSRQRRSREKAANTREQRALRYDATSSSAGTKCDGEAAESTLSAERDGFEDALAPPPAPLRGTPVARPVVRVLTSPVSVKASAITSAPNSRSSLTAVLKSAAPGEHRTSSPVQPVDPFYRMPQSAEAPPFPWPSHPGSCTSVDGAKVLPMLYTEAIGKRYLTPRAAQCHLTMSRLPLANTCSNTPITLLDVRMAHPSVEAAPDTQLAASATPTATHSLYSAHHHLGTPTLPYEFPQRCQAKKVAAYPFSAPVLYCGGPASSYRSCSPPMLTPASSFSGYGSAASVPSGITSTFSASPLEGTLMRPCHPSSFVVISTEPSGVLQKLWDDVDSVEETIRARYPRMQRELMMATATASLPSL</sequence>
<feature type="region of interest" description="Disordered" evidence="1">
    <location>
        <begin position="1636"/>
        <end position="1737"/>
    </location>
</feature>
<evidence type="ECO:0000313" key="3">
    <source>
        <dbReference type="Proteomes" id="UP000674143"/>
    </source>
</evidence>
<dbReference type="Proteomes" id="UP000674143">
    <property type="component" value="Unassembled WGS sequence"/>
</dbReference>
<protein>
    <submittedName>
        <fullName evidence="2">Uncharacterized protein</fullName>
    </submittedName>
</protein>
<feature type="region of interest" description="Disordered" evidence="1">
    <location>
        <begin position="608"/>
        <end position="645"/>
    </location>
</feature>
<feature type="compositionally biased region" description="Basic residues" evidence="1">
    <location>
        <begin position="1691"/>
        <end position="1702"/>
    </location>
</feature>
<feature type="compositionally biased region" description="Basic and acidic residues" evidence="1">
    <location>
        <begin position="1703"/>
        <end position="1715"/>
    </location>
</feature>
<name>A0A836H2L8_9TRYP</name>
<gene>
    <name evidence="2" type="ORF">LSCM4_02638</name>
</gene>
<dbReference type="RefSeq" id="XP_067060217.1">
    <property type="nucleotide sequence ID" value="XM_067204665.1"/>
</dbReference>
<accession>A0A836H2L8</accession>
<feature type="region of interest" description="Disordered" evidence="1">
    <location>
        <begin position="846"/>
        <end position="880"/>
    </location>
</feature>
<dbReference type="KEGG" id="loi:92358599"/>
<feature type="compositionally biased region" description="Low complexity" evidence="1">
    <location>
        <begin position="1647"/>
        <end position="1661"/>
    </location>
</feature>
<feature type="compositionally biased region" description="Basic and acidic residues" evidence="1">
    <location>
        <begin position="869"/>
        <end position="879"/>
    </location>
</feature>
<reference evidence="3" key="2">
    <citation type="journal article" date="2021" name="Sci. Data">
        <title>Chromosome-scale genome sequencing, assembly and annotation of six genomes from subfamily Leishmaniinae.</title>
        <authorList>
            <person name="Almutairi H."/>
            <person name="Urbaniak M.D."/>
            <person name="Bates M.D."/>
            <person name="Jariyapan N."/>
            <person name="Kwakye-Nuako G."/>
            <person name="Thomaz Soccol V."/>
            <person name="Al-Salem W.S."/>
            <person name="Dillon R.J."/>
            <person name="Bates P.A."/>
            <person name="Gatherer D."/>
        </authorList>
    </citation>
    <scope>NUCLEOTIDE SEQUENCE [LARGE SCALE GENOMIC DNA]</scope>
</reference>
<proteinExistence type="predicted"/>
<feature type="region of interest" description="Disordered" evidence="1">
    <location>
        <begin position="1023"/>
        <end position="1044"/>
    </location>
</feature>
<feature type="region of interest" description="Disordered" evidence="1">
    <location>
        <begin position="894"/>
        <end position="935"/>
    </location>
</feature>
<evidence type="ECO:0000256" key="1">
    <source>
        <dbReference type="SAM" id="MobiDB-lite"/>
    </source>
</evidence>
<dbReference type="GeneID" id="92358599"/>
<feature type="region of interest" description="Disordered" evidence="1">
    <location>
        <begin position="1071"/>
        <end position="1098"/>
    </location>
</feature>
<feature type="compositionally biased region" description="Basic and acidic residues" evidence="1">
    <location>
        <begin position="1662"/>
        <end position="1676"/>
    </location>
</feature>
<evidence type="ECO:0000313" key="2">
    <source>
        <dbReference type="EMBL" id="KAG5469240.1"/>
    </source>
</evidence>
<feature type="region of interest" description="Disordered" evidence="1">
    <location>
        <begin position="47"/>
        <end position="91"/>
    </location>
</feature>
<keyword evidence="3" id="KW-1185">Reference proteome</keyword>
<feature type="region of interest" description="Disordered" evidence="1">
    <location>
        <begin position="400"/>
        <end position="429"/>
    </location>
</feature>
<reference evidence="3" key="1">
    <citation type="journal article" date="2021" name="Microbiol. Resour. Announc.">
        <title>LGAAP: Leishmaniinae Genome Assembly and Annotation Pipeline.</title>
        <authorList>
            <person name="Almutairi H."/>
            <person name="Urbaniak M.D."/>
            <person name="Bates M.D."/>
            <person name="Jariyapan N."/>
            <person name="Kwakye-Nuako G."/>
            <person name="Thomaz-Soccol V."/>
            <person name="Al-Salem W.S."/>
            <person name="Dillon R.J."/>
            <person name="Bates P.A."/>
            <person name="Gatherer D."/>
        </authorList>
    </citation>
    <scope>NUCLEOTIDE SEQUENCE [LARGE SCALE GENOMIC DNA]</scope>
</reference>
<organism evidence="2 3">
    <name type="scientific">Leishmania orientalis</name>
    <dbReference type="NCBI Taxonomy" id="2249476"/>
    <lineage>
        <taxon>Eukaryota</taxon>
        <taxon>Discoba</taxon>
        <taxon>Euglenozoa</taxon>
        <taxon>Kinetoplastea</taxon>
        <taxon>Metakinetoplastina</taxon>
        <taxon>Trypanosomatida</taxon>
        <taxon>Trypanosomatidae</taxon>
        <taxon>Leishmaniinae</taxon>
        <taxon>Leishmania</taxon>
    </lineage>
</organism>
<feature type="compositionally biased region" description="Polar residues" evidence="1">
    <location>
        <begin position="412"/>
        <end position="428"/>
    </location>
</feature>
<comment type="caution">
    <text evidence="2">The sequence shown here is derived from an EMBL/GenBank/DDBJ whole genome shotgun (WGS) entry which is preliminary data.</text>
</comment>